<dbReference type="PROSITE" id="PS51109">
    <property type="entry name" value="G5"/>
    <property type="match status" value="1"/>
</dbReference>
<organism evidence="4 5">
    <name type="scientific">Bacillus salipaludis</name>
    <dbReference type="NCBI Taxonomy" id="2547811"/>
    <lineage>
        <taxon>Bacteria</taxon>
        <taxon>Bacillati</taxon>
        <taxon>Bacillota</taxon>
        <taxon>Bacilli</taxon>
        <taxon>Bacillales</taxon>
        <taxon>Bacillaceae</taxon>
        <taxon>Bacillus</taxon>
    </lineage>
</organism>
<dbReference type="CDD" id="cd22786">
    <property type="entry name" value="DPBB_YuiC-like"/>
    <property type="match status" value="1"/>
</dbReference>
<feature type="transmembrane region" description="Helical" evidence="2">
    <location>
        <begin position="12"/>
        <end position="32"/>
    </location>
</feature>
<dbReference type="SMART" id="SM01208">
    <property type="entry name" value="G5"/>
    <property type="match status" value="1"/>
</dbReference>
<dbReference type="Pfam" id="PF07501">
    <property type="entry name" value="G5"/>
    <property type="match status" value="1"/>
</dbReference>
<dbReference type="Pfam" id="PF06725">
    <property type="entry name" value="3D"/>
    <property type="match status" value="1"/>
</dbReference>
<evidence type="ECO:0000313" key="5">
    <source>
        <dbReference type="Proteomes" id="UP001623041"/>
    </source>
</evidence>
<name>A0ABW8RN88_9BACI</name>
<gene>
    <name evidence="4" type="ORF">ACJEBI_26350</name>
</gene>
<dbReference type="InterPro" id="IPR036908">
    <property type="entry name" value="RlpA-like_sf"/>
</dbReference>
<accession>A0ABW8RN88</accession>
<reference evidence="4 5" key="1">
    <citation type="submission" date="2024-11" db="EMBL/GenBank/DDBJ databases">
        <authorList>
            <person name="Lucas J.A."/>
        </authorList>
    </citation>
    <scope>NUCLEOTIDE SEQUENCE [LARGE SCALE GENOMIC DNA]</scope>
    <source>
        <strain evidence="4 5">Z 5.4</strain>
    </source>
</reference>
<dbReference type="PANTHER" id="PTHR39160:SF4">
    <property type="entry name" value="RESUSCITATION-PROMOTING FACTOR RPFB"/>
    <property type="match status" value="1"/>
</dbReference>
<dbReference type="EMBL" id="JBJHQH010000030">
    <property type="protein sequence ID" value="MFK9094975.1"/>
    <property type="molecule type" value="Genomic_DNA"/>
</dbReference>
<keyword evidence="1" id="KW-0732">Signal</keyword>
<proteinExistence type="predicted"/>
<keyword evidence="2" id="KW-0472">Membrane</keyword>
<dbReference type="PANTHER" id="PTHR39160">
    <property type="entry name" value="CELL WALL-BINDING PROTEIN YOCH"/>
    <property type="match status" value="1"/>
</dbReference>
<dbReference type="InterPro" id="IPR007137">
    <property type="entry name" value="DUF348"/>
</dbReference>
<dbReference type="SUPFAM" id="SSF50685">
    <property type="entry name" value="Barwin-like endoglucanases"/>
    <property type="match status" value="1"/>
</dbReference>
<dbReference type="Proteomes" id="UP001623041">
    <property type="component" value="Unassembled WGS sequence"/>
</dbReference>
<evidence type="ECO:0000259" key="3">
    <source>
        <dbReference type="PROSITE" id="PS51109"/>
    </source>
</evidence>
<dbReference type="InterPro" id="IPR011098">
    <property type="entry name" value="G5_dom"/>
</dbReference>
<dbReference type="Pfam" id="PF03990">
    <property type="entry name" value="DUF348"/>
    <property type="match status" value="3"/>
</dbReference>
<dbReference type="RefSeq" id="WP_406583398.1">
    <property type="nucleotide sequence ID" value="NZ_JBJHQH010000030.1"/>
</dbReference>
<keyword evidence="5" id="KW-1185">Reference proteome</keyword>
<dbReference type="Gene3D" id="2.20.230.10">
    <property type="entry name" value="Resuscitation-promoting factor rpfb"/>
    <property type="match status" value="1"/>
</dbReference>
<comment type="caution">
    <text evidence="4">The sequence shown here is derived from an EMBL/GenBank/DDBJ whole genome shotgun (WGS) entry which is preliminary data.</text>
</comment>
<dbReference type="InterPro" id="IPR051933">
    <property type="entry name" value="Resuscitation_pf_RpfB"/>
</dbReference>
<evidence type="ECO:0000256" key="2">
    <source>
        <dbReference type="SAM" id="Phobius"/>
    </source>
</evidence>
<dbReference type="InterPro" id="IPR010611">
    <property type="entry name" value="3D_dom"/>
</dbReference>
<evidence type="ECO:0000256" key="1">
    <source>
        <dbReference type="ARBA" id="ARBA00022729"/>
    </source>
</evidence>
<feature type="domain" description="G5" evidence="3">
    <location>
        <begin position="205"/>
        <end position="285"/>
    </location>
</feature>
<keyword evidence="2" id="KW-1133">Transmembrane helix</keyword>
<sequence>MKNLFPQSLSRRSLIIVFASFVVLLTTLGILFSEGSKNTVALTLNGKPVVVKTHAETIKDLLDELDVPLRSQDYVSPKANMKVKDHLKVVWKQANKVHIVKDSEKKTIWTTAGTVAEFLKEQNIVLKEQDKLSPNPQTAITDKMNIELNIAFHLTYVDGGKEQKVWATSATVADFLTQQGIKLNELDRVEPSLTEAISENGVVNVIRVEKVTDVVEEPVEFAVVTKKDESLEKGKEKILTPGKRGRVSKQYEVVLENGKEVSRKLLNEQRITEKQDKVVAVGTKELAMQVSRGAAETGTEFYVTATAYTAYCNGCSGRTATGLNLRADPNMKVIAVDPRVIPLGTKVYVEGYGYAVAADTGGAIKGYIIDLFMPSKADAYRWGRKKVKIKILQ</sequence>
<protein>
    <submittedName>
        <fullName evidence="4">Ubiquitin-like domain-containing protein</fullName>
    </submittedName>
</protein>
<keyword evidence="2" id="KW-0812">Transmembrane</keyword>
<dbReference type="Gene3D" id="2.40.40.10">
    <property type="entry name" value="RlpA-like domain"/>
    <property type="match status" value="1"/>
</dbReference>
<evidence type="ECO:0000313" key="4">
    <source>
        <dbReference type="EMBL" id="MFK9094975.1"/>
    </source>
</evidence>